<gene>
    <name evidence="7" type="ORF">CR162_02185</name>
</gene>
<dbReference type="EC" id="3.1.1.61" evidence="2"/>
<dbReference type="OrthoDB" id="9793421at2"/>
<keyword evidence="4" id="KW-0145">Chemotaxis</keyword>
<dbReference type="Pfam" id="PF01339">
    <property type="entry name" value="CheB_methylest"/>
    <property type="match status" value="1"/>
</dbReference>
<keyword evidence="8" id="KW-1185">Reference proteome</keyword>
<dbReference type="PROSITE" id="PS50122">
    <property type="entry name" value="CHEB"/>
    <property type="match status" value="1"/>
</dbReference>
<accession>A0A2C7AGC2</accession>
<dbReference type="Proteomes" id="UP000223527">
    <property type="component" value="Unassembled WGS sequence"/>
</dbReference>
<protein>
    <recommendedName>
        <fullName evidence="2">protein-glutamate methylesterase</fullName>
        <ecNumber evidence="2">3.1.1.61</ecNumber>
    </recommendedName>
</protein>
<comment type="catalytic activity">
    <reaction evidence="3">
        <text>[protein]-L-glutamate 5-O-methyl ester + H2O = L-glutamyl-[protein] + methanol + H(+)</text>
        <dbReference type="Rhea" id="RHEA:23236"/>
        <dbReference type="Rhea" id="RHEA-COMP:10208"/>
        <dbReference type="Rhea" id="RHEA-COMP:10311"/>
        <dbReference type="ChEBI" id="CHEBI:15377"/>
        <dbReference type="ChEBI" id="CHEBI:15378"/>
        <dbReference type="ChEBI" id="CHEBI:17790"/>
        <dbReference type="ChEBI" id="CHEBI:29973"/>
        <dbReference type="ChEBI" id="CHEBI:82795"/>
        <dbReference type="EC" id="3.1.1.61"/>
    </reaction>
</comment>
<evidence type="ECO:0000256" key="4">
    <source>
        <dbReference type="PROSITE-ProRule" id="PRU00050"/>
    </source>
</evidence>
<evidence type="ECO:0000313" key="8">
    <source>
        <dbReference type="Proteomes" id="UP000223527"/>
    </source>
</evidence>
<dbReference type="GO" id="GO:0008984">
    <property type="term" value="F:protein-glutamate methylesterase activity"/>
    <property type="evidence" value="ECO:0007669"/>
    <property type="project" value="UniProtKB-EC"/>
</dbReference>
<dbReference type="AlphaFoldDB" id="A0A2C7AGC2"/>
<feature type="region of interest" description="Disordered" evidence="5">
    <location>
        <begin position="1"/>
        <end position="20"/>
    </location>
</feature>
<name>A0A2C7AGC2_9PROT</name>
<dbReference type="GO" id="GO:0006935">
    <property type="term" value="P:chemotaxis"/>
    <property type="evidence" value="ECO:0007669"/>
    <property type="project" value="UniProtKB-UniRule"/>
</dbReference>
<dbReference type="InterPro" id="IPR000673">
    <property type="entry name" value="Sig_transdc_resp-reg_Me-estase"/>
</dbReference>
<comment type="caution">
    <text evidence="7">The sequence shown here is derived from an EMBL/GenBank/DDBJ whole genome shotgun (WGS) entry which is preliminary data.</text>
</comment>
<sequence>MFEPASTPPRAAPRPPRRGREGEAFDLLLLGASTGGPDALAALLGAAGVLPVPCVVAQHMPAALGPDFARHLAARTGQRVLLGTHGARLSPGEVLLLPGGTDGHLACTSGGGLALRLAAGAGLVHPSVDRLFRSAALAARRPLAVVMSGMGQDGAAGIEPLLARGGLVLVQEAASCVVSGMPAAAPPIMPSAAPRG</sequence>
<dbReference type="EMBL" id="PDNU01000002">
    <property type="protein sequence ID" value="PHK96733.1"/>
    <property type="molecule type" value="Genomic_DNA"/>
</dbReference>
<dbReference type="PANTHER" id="PTHR42872:SF6">
    <property type="entry name" value="PROTEIN-GLUTAMATE METHYLESTERASE_PROTEIN-GLUTAMINE GLUTAMINASE"/>
    <property type="match status" value="1"/>
</dbReference>
<dbReference type="InterPro" id="IPR035909">
    <property type="entry name" value="CheB_C"/>
</dbReference>
<evidence type="ECO:0000256" key="5">
    <source>
        <dbReference type="SAM" id="MobiDB-lite"/>
    </source>
</evidence>
<evidence type="ECO:0000313" key="7">
    <source>
        <dbReference type="EMBL" id="PHK96733.1"/>
    </source>
</evidence>
<keyword evidence="1 4" id="KW-0378">Hydrolase</keyword>
<evidence type="ECO:0000256" key="1">
    <source>
        <dbReference type="ARBA" id="ARBA00022801"/>
    </source>
</evidence>
<proteinExistence type="predicted"/>
<reference evidence="7 8" key="1">
    <citation type="submission" date="2017-10" db="EMBL/GenBank/DDBJ databases">
        <authorList>
            <person name="Banno H."/>
            <person name="Chua N.-H."/>
        </authorList>
    </citation>
    <scope>NUCLEOTIDE SEQUENCE [LARGE SCALE GENOMIC DNA]</scope>
    <source>
        <strain evidence="7 8">YW11</strain>
    </source>
</reference>
<feature type="active site" evidence="4">
    <location>
        <position position="33"/>
    </location>
</feature>
<dbReference type="Gene3D" id="3.40.50.180">
    <property type="entry name" value="Methylesterase CheB, C-terminal domain"/>
    <property type="match status" value="1"/>
</dbReference>
<evidence type="ECO:0000259" key="6">
    <source>
        <dbReference type="PROSITE" id="PS50122"/>
    </source>
</evidence>
<evidence type="ECO:0000256" key="2">
    <source>
        <dbReference type="ARBA" id="ARBA00039140"/>
    </source>
</evidence>
<feature type="active site" evidence="4">
    <location>
        <position position="59"/>
    </location>
</feature>
<organism evidence="7 8">
    <name type="scientific">Teichococcus rhizosphaerae</name>
    <dbReference type="NCBI Taxonomy" id="1335062"/>
    <lineage>
        <taxon>Bacteria</taxon>
        <taxon>Pseudomonadati</taxon>
        <taxon>Pseudomonadota</taxon>
        <taxon>Alphaproteobacteria</taxon>
        <taxon>Acetobacterales</taxon>
        <taxon>Roseomonadaceae</taxon>
        <taxon>Roseomonas</taxon>
    </lineage>
</organism>
<dbReference type="GO" id="GO:0000156">
    <property type="term" value="F:phosphorelay response regulator activity"/>
    <property type="evidence" value="ECO:0007669"/>
    <property type="project" value="InterPro"/>
</dbReference>
<dbReference type="PANTHER" id="PTHR42872">
    <property type="entry name" value="PROTEIN-GLUTAMATE METHYLESTERASE/PROTEIN-GLUTAMINE GLUTAMINASE"/>
    <property type="match status" value="1"/>
</dbReference>
<feature type="domain" description="CheB-type methylesterase" evidence="6">
    <location>
        <begin position="21"/>
        <end position="185"/>
    </location>
</feature>
<dbReference type="SUPFAM" id="SSF52738">
    <property type="entry name" value="Methylesterase CheB, C-terminal domain"/>
    <property type="match status" value="1"/>
</dbReference>
<dbReference type="GO" id="GO:0005737">
    <property type="term" value="C:cytoplasm"/>
    <property type="evidence" value="ECO:0007669"/>
    <property type="project" value="InterPro"/>
</dbReference>
<feature type="compositionally biased region" description="Pro residues" evidence="5">
    <location>
        <begin position="1"/>
        <end position="14"/>
    </location>
</feature>
<dbReference type="RefSeq" id="WP_099093878.1">
    <property type="nucleotide sequence ID" value="NZ_PDNU01000002.1"/>
</dbReference>
<feature type="active site" evidence="4">
    <location>
        <position position="153"/>
    </location>
</feature>
<evidence type="ECO:0000256" key="3">
    <source>
        <dbReference type="ARBA" id="ARBA00048267"/>
    </source>
</evidence>